<dbReference type="SUPFAM" id="SSF102114">
    <property type="entry name" value="Radical SAM enzymes"/>
    <property type="match status" value="1"/>
</dbReference>
<evidence type="ECO:0000259" key="7">
    <source>
        <dbReference type="PROSITE" id="PS51918"/>
    </source>
</evidence>
<dbReference type="InterPro" id="IPR003698">
    <property type="entry name" value="Lipoyl_synth"/>
</dbReference>
<sequence>VCEEARCPNIYECWNRGTATIMILGDICTRACGFCSVGTGKPVGVDRMEPVRTAVAIQKMNLRHVVITSVDRDDIKKDFGAEIWAETIRQVHHHVPKCTVEVLTPDFQGYLPALKTVFEAKPEIFSHNIECVERISRQVRAQAVWSRSLNVLKESVAYGLRTKSGMMVGLGEVKDEV</sequence>
<evidence type="ECO:0000256" key="1">
    <source>
        <dbReference type="ARBA" id="ARBA00001966"/>
    </source>
</evidence>
<evidence type="ECO:0000256" key="2">
    <source>
        <dbReference type="ARBA" id="ARBA00022485"/>
    </source>
</evidence>
<keyword evidence="2" id="KW-0004">4Fe-4S</keyword>
<keyword evidence="3" id="KW-0949">S-adenosyl-L-methionine</keyword>
<evidence type="ECO:0000256" key="3">
    <source>
        <dbReference type="ARBA" id="ARBA00022691"/>
    </source>
</evidence>
<feature type="non-terminal residue" evidence="8">
    <location>
        <position position="1"/>
    </location>
</feature>
<dbReference type="SFLD" id="SFLDS00029">
    <property type="entry name" value="Radical_SAM"/>
    <property type="match status" value="1"/>
</dbReference>
<feature type="non-terminal residue" evidence="8">
    <location>
        <position position="177"/>
    </location>
</feature>
<dbReference type="Gene3D" id="3.20.20.70">
    <property type="entry name" value="Aldolase class I"/>
    <property type="match status" value="1"/>
</dbReference>
<dbReference type="GO" id="GO:0051539">
    <property type="term" value="F:4 iron, 4 sulfur cluster binding"/>
    <property type="evidence" value="ECO:0007669"/>
    <property type="project" value="UniProtKB-KW"/>
</dbReference>
<dbReference type="InterPro" id="IPR007197">
    <property type="entry name" value="rSAM"/>
</dbReference>
<proteinExistence type="inferred from homology"/>
<dbReference type="GO" id="GO:0046872">
    <property type="term" value="F:metal ion binding"/>
    <property type="evidence" value="ECO:0007669"/>
    <property type="project" value="UniProtKB-KW"/>
</dbReference>
<gene>
    <name evidence="8" type="ORF">METZ01_LOCUS107901</name>
</gene>
<keyword evidence="5" id="KW-0408">Iron</keyword>
<reference evidence="8" key="1">
    <citation type="submission" date="2018-05" db="EMBL/GenBank/DDBJ databases">
        <authorList>
            <person name="Lanie J.A."/>
            <person name="Ng W.-L."/>
            <person name="Kazmierczak K.M."/>
            <person name="Andrzejewski T.M."/>
            <person name="Davidsen T.M."/>
            <person name="Wayne K.J."/>
            <person name="Tettelin H."/>
            <person name="Glass J.I."/>
            <person name="Rusch D."/>
            <person name="Podicherti R."/>
            <person name="Tsui H.-C.T."/>
            <person name="Winkler M.E."/>
        </authorList>
    </citation>
    <scope>NUCLEOTIDE SEQUENCE</scope>
</reference>
<dbReference type="NCBIfam" id="NF004019">
    <property type="entry name" value="PRK05481.1"/>
    <property type="match status" value="1"/>
</dbReference>
<feature type="domain" description="Radical SAM core" evidence="7">
    <location>
        <begin position="13"/>
        <end position="177"/>
    </location>
</feature>
<keyword evidence="4" id="KW-0479">Metal-binding</keyword>
<dbReference type="CDD" id="cd01335">
    <property type="entry name" value="Radical_SAM"/>
    <property type="match status" value="1"/>
</dbReference>
<evidence type="ECO:0000256" key="4">
    <source>
        <dbReference type="ARBA" id="ARBA00022723"/>
    </source>
</evidence>
<dbReference type="NCBIfam" id="NF009544">
    <property type="entry name" value="PRK12928.1"/>
    <property type="match status" value="1"/>
</dbReference>
<dbReference type="PANTHER" id="PTHR10949">
    <property type="entry name" value="LIPOYL SYNTHASE"/>
    <property type="match status" value="1"/>
</dbReference>
<dbReference type="AlphaFoldDB" id="A0A381WSY9"/>
<dbReference type="PANTHER" id="PTHR10949:SF0">
    <property type="entry name" value="LIPOYL SYNTHASE, MITOCHONDRIAL"/>
    <property type="match status" value="1"/>
</dbReference>
<name>A0A381WSY9_9ZZZZ</name>
<organism evidence="8">
    <name type="scientific">marine metagenome</name>
    <dbReference type="NCBI Taxonomy" id="408172"/>
    <lineage>
        <taxon>unclassified sequences</taxon>
        <taxon>metagenomes</taxon>
        <taxon>ecological metagenomes</taxon>
    </lineage>
</organism>
<comment type="cofactor">
    <cofactor evidence="1">
        <name>[4Fe-4S] cluster</name>
        <dbReference type="ChEBI" id="CHEBI:49883"/>
    </cofactor>
</comment>
<protein>
    <recommendedName>
        <fullName evidence="7">Radical SAM core domain-containing protein</fullName>
    </recommendedName>
</protein>
<dbReference type="GO" id="GO:0016992">
    <property type="term" value="F:lipoate synthase activity"/>
    <property type="evidence" value="ECO:0007669"/>
    <property type="project" value="InterPro"/>
</dbReference>
<evidence type="ECO:0000256" key="5">
    <source>
        <dbReference type="ARBA" id="ARBA00023004"/>
    </source>
</evidence>
<dbReference type="InterPro" id="IPR058240">
    <property type="entry name" value="rSAM_sf"/>
</dbReference>
<evidence type="ECO:0000313" key="8">
    <source>
        <dbReference type="EMBL" id="SVA55047.1"/>
    </source>
</evidence>
<dbReference type="Pfam" id="PF04055">
    <property type="entry name" value="Radical_SAM"/>
    <property type="match status" value="1"/>
</dbReference>
<keyword evidence="6" id="KW-0411">Iron-sulfur</keyword>
<dbReference type="InterPro" id="IPR013785">
    <property type="entry name" value="Aldolase_TIM"/>
</dbReference>
<evidence type="ECO:0000256" key="6">
    <source>
        <dbReference type="ARBA" id="ARBA00023014"/>
    </source>
</evidence>
<accession>A0A381WSY9</accession>
<dbReference type="EMBL" id="UINC01012628">
    <property type="protein sequence ID" value="SVA55047.1"/>
    <property type="molecule type" value="Genomic_DNA"/>
</dbReference>
<dbReference type="HAMAP" id="MF_00206">
    <property type="entry name" value="Lipoyl_synth"/>
    <property type="match status" value="1"/>
</dbReference>
<dbReference type="PROSITE" id="PS51918">
    <property type="entry name" value="RADICAL_SAM"/>
    <property type="match status" value="1"/>
</dbReference>